<dbReference type="AlphaFoldDB" id="A0A4S4C9G0"/>
<sequence>MLDPIRYPIGLFKPVAHLSASDRKLVIAQMPEITTKLGSLLARCSPQLLDIPYRDNGWTVKQIVHHMADNDMNSYLRFKRALTEDKPMANSYREDLFAEQSDYMRIAVEDSLLLLKLLHKRFHLLLERLTAAQFQRTLVTSLLGEITLDVALQRFVWHGQHHTAQIENFLLSKSL</sequence>
<keyword evidence="2" id="KW-0378">Hydrolase</keyword>
<dbReference type="OrthoDB" id="9796039at2"/>
<evidence type="ECO:0000259" key="1">
    <source>
        <dbReference type="Pfam" id="PF12867"/>
    </source>
</evidence>
<reference evidence="2 3" key="1">
    <citation type="submission" date="2019-04" db="EMBL/GenBank/DDBJ databases">
        <title>Cohnella sp. nov. isolated from preserved vegetables.</title>
        <authorList>
            <person name="Lin S.-Y."/>
            <person name="Hung M.-H."/>
            <person name="Young C.-C."/>
        </authorList>
    </citation>
    <scope>NUCLEOTIDE SEQUENCE [LARGE SCALE GENOMIC DNA]</scope>
    <source>
        <strain evidence="2 3">CC-MHH1044</strain>
    </source>
</reference>
<evidence type="ECO:0000313" key="2">
    <source>
        <dbReference type="EMBL" id="THF84699.1"/>
    </source>
</evidence>
<dbReference type="RefSeq" id="WP_136368013.1">
    <property type="nucleotide sequence ID" value="NZ_SSOB01000001.1"/>
</dbReference>
<keyword evidence="3" id="KW-1185">Reference proteome</keyword>
<dbReference type="Pfam" id="PF12867">
    <property type="entry name" value="DinB_2"/>
    <property type="match status" value="1"/>
</dbReference>
<dbReference type="NCBIfam" id="NF009807">
    <property type="entry name" value="PRK13291.1"/>
    <property type="match status" value="1"/>
</dbReference>
<proteinExistence type="predicted"/>
<accession>A0A4S4C9G0</accession>
<gene>
    <name evidence="2" type="ORF">E6C55_01640</name>
</gene>
<comment type="caution">
    <text evidence="2">The sequence shown here is derived from an EMBL/GenBank/DDBJ whole genome shotgun (WGS) entry which is preliminary data.</text>
</comment>
<evidence type="ECO:0000313" key="3">
    <source>
        <dbReference type="Proteomes" id="UP000310636"/>
    </source>
</evidence>
<feature type="domain" description="DinB-like" evidence="1">
    <location>
        <begin position="37"/>
        <end position="166"/>
    </location>
</feature>
<dbReference type="InterPro" id="IPR034660">
    <property type="entry name" value="DinB/YfiT-like"/>
</dbReference>
<dbReference type="Gene3D" id="1.20.120.450">
    <property type="entry name" value="dinb family like domain"/>
    <property type="match status" value="1"/>
</dbReference>
<dbReference type="InterPro" id="IPR024775">
    <property type="entry name" value="DinB-like"/>
</dbReference>
<organism evidence="2 3">
    <name type="scientific">Cohnella fermenti</name>
    <dbReference type="NCBI Taxonomy" id="2565925"/>
    <lineage>
        <taxon>Bacteria</taxon>
        <taxon>Bacillati</taxon>
        <taxon>Bacillota</taxon>
        <taxon>Bacilli</taxon>
        <taxon>Bacillales</taxon>
        <taxon>Paenibacillaceae</taxon>
        <taxon>Cohnella</taxon>
    </lineage>
</organism>
<dbReference type="GO" id="GO:0016787">
    <property type="term" value="F:hydrolase activity"/>
    <property type="evidence" value="ECO:0007669"/>
    <property type="project" value="UniProtKB-KW"/>
</dbReference>
<dbReference type="Proteomes" id="UP000310636">
    <property type="component" value="Unassembled WGS sequence"/>
</dbReference>
<protein>
    <submittedName>
        <fullName evidence="2">Putative metal-dependent hydrolase</fullName>
    </submittedName>
</protein>
<dbReference type="SUPFAM" id="SSF109854">
    <property type="entry name" value="DinB/YfiT-like putative metalloenzymes"/>
    <property type="match status" value="1"/>
</dbReference>
<name>A0A4S4C9G0_9BACL</name>
<dbReference type="EMBL" id="SSOB01000001">
    <property type="protein sequence ID" value="THF84699.1"/>
    <property type="molecule type" value="Genomic_DNA"/>
</dbReference>